<protein>
    <submittedName>
        <fullName evidence="1">Uncharacterized protein</fullName>
    </submittedName>
</protein>
<evidence type="ECO:0000313" key="2">
    <source>
        <dbReference type="Proteomes" id="UP000216173"/>
    </source>
</evidence>
<reference evidence="2" key="1">
    <citation type="submission" date="2017-07" db="EMBL/GenBank/DDBJ databases">
        <authorList>
            <person name="Boucher Y."/>
            <person name="Orata F.D."/>
        </authorList>
    </citation>
    <scope>NUCLEOTIDE SEQUENCE [LARGE SCALE GENOMIC DNA]</scope>
    <source>
        <strain evidence="2">OYP9E10</strain>
    </source>
</reference>
<evidence type="ECO:0000313" key="1">
    <source>
        <dbReference type="EMBL" id="PAR19716.1"/>
    </source>
</evidence>
<dbReference type="Proteomes" id="UP000216173">
    <property type="component" value="Unassembled WGS sequence"/>
</dbReference>
<organism evidence="1 2">
    <name type="scientific">Vibrio metoecus</name>
    <dbReference type="NCBI Taxonomy" id="1481663"/>
    <lineage>
        <taxon>Bacteria</taxon>
        <taxon>Pseudomonadati</taxon>
        <taxon>Pseudomonadota</taxon>
        <taxon>Gammaproteobacteria</taxon>
        <taxon>Vibrionales</taxon>
        <taxon>Vibrionaceae</taxon>
        <taxon>Vibrio</taxon>
    </lineage>
</organism>
<gene>
    <name evidence="1" type="ORF">CGU03_15645</name>
</gene>
<dbReference type="AlphaFoldDB" id="A0A271VNX0"/>
<comment type="caution">
    <text evidence="1">The sequence shown here is derived from an EMBL/GenBank/DDBJ whole genome shotgun (WGS) entry which is preliminary data.</text>
</comment>
<sequence length="65" mass="7313">MDGGVSHATSRYFIIKQSTRYGGLIVIADGGIFQRDRFLLRRNFLPTKQDLAQTQAAFCFIDGDD</sequence>
<proteinExistence type="predicted"/>
<name>A0A271VNX0_VIBMT</name>
<accession>A0A271VNX0</accession>
<dbReference type="EMBL" id="NMSH01000031">
    <property type="protein sequence ID" value="PAR19716.1"/>
    <property type="molecule type" value="Genomic_DNA"/>
</dbReference>